<keyword evidence="4" id="KW-0547">Nucleotide-binding</keyword>
<dbReference type="InterPro" id="IPR009080">
    <property type="entry name" value="tRNAsynth_Ia_anticodon-bd"/>
</dbReference>
<dbReference type="SUPFAM" id="SSF47323">
    <property type="entry name" value="Anticodon-binding domain of a subclass of class I aminoacyl-tRNA synthetases"/>
    <property type="match status" value="1"/>
</dbReference>
<dbReference type="Gene3D" id="3.40.50.620">
    <property type="entry name" value="HUPs"/>
    <property type="match status" value="1"/>
</dbReference>
<keyword evidence="7" id="KW-0030">Aminoacyl-tRNA synthetase</keyword>
<dbReference type="GO" id="GO:0005524">
    <property type="term" value="F:ATP binding"/>
    <property type="evidence" value="ECO:0007669"/>
    <property type="project" value="UniProtKB-KW"/>
</dbReference>
<dbReference type="EMBL" id="HBJA01120285">
    <property type="protein sequence ID" value="CAE0830103.1"/>
    <property type="molecule type" value="Transcribed_RNA"/>
</dbReference>
<dbReference type="FunFam" id="1.10.730.10:FF:000009">
    <property type="entry name" value="Valine--tRNA ligase, mitochondrial"/>
    <property type="match status" value="1"/>
</dbReference>
<evidence type="ECO:0000256" key="9">
    <source>
        <dbReference type="SAM" id="Coils"/>
    </source>
</evidence>
<dbReference type="Pfam" id="PF00133">
    <property type="entry name" value="tRNA-synt_1"/>
    <property type="match status" value="1"/>
</dbReference>
<gene>
    <name evidence="12" type="ORF">EGYM00163_LOCUS41383</name>
</gene>
<dbReference type="Gene3D" id="1.10.730.10">
    <property type="entry name" value="Isoleucyl-tRNA Synthetase, Domain 1"/>
    <property type="match status" value="1"/>
</dbReference>
<proteinExistence type="inferred from homology"/>
<dbReference type="Pfam" id="PF08264">
    <property type="entry name" value="Anticodon_1"/>
    <property type="match status" value="1"/>
</dbReference>
<keyword evidence="6" id="KW-0648">Protein biosynthesis</keyword>
<dbReference type="PANTHER" id="PTHR11946">
    <property type="entry name" value="VALYL-TRNA SYNTHETASES"/>
    <property type="match status" value="1"/>
</dbReference>
<keyword evidence="3" id="KW-0436">Ligase</keyword>
<reference evidence="12" key="1">
    <citation type="submission" date="2021-01" db="EMBL/GenBank/DDBJ databases">
        <authorList>
            <person name="Corre E."/>
            <person name="Pelletier E."/>
            <person name="Niang G."/>
            <person name="Scheremetjew M."/>
            <person name="Finn R."/>
            <person name="Kale V."/>
            <person name="Holt S."/>
            <person name="Cochrane G."/>
            <person name="Meng A."/>
            <person name="Brown T."/>
            <person name="Cohen L."/>
        </authorList>
    </citation>
    <scope>NUCLEOTIDE SEQUENCE</scope>
    <source>
        <strain evidence="12">CCMP1594</strain>
    </source>
</reference>
<evidence type="ECO:0000256" key="4">
    <source>
        <dbReference type="ARBA" id="ARBA00022741"/>
    </source>
</evidence>
<dbReference type="InterPro" id="IPR014729">
    <property type="entry name" value="Rossmann-like_a/b/a_fold"/>
</dbReference>
<dbReference type="InterPro" id="IPR002300">
    <property type="entry name" value="aa-tRNA-synth_Ia"/>
</dbReference>
<protein>
    <recommendedName>
        <fullName evidence="2">valine--tRNA ligase</fullName>
        <ecNumber evidence="2">6.1.1.9</ecNumber>
    </recommendedName>
    <alternativeName>
        <fullName evidence="8">Valyl-tRNA synthetase</fullName>
    </alternativeName>
</protein>
<evidence type="ECO:0000256" key="1">
    <source>
        <dbReference type="ARBA" id="ARBA00005594"/>
    </source>
</evidence>
<evidence type="ECO:0000256" key="5">
    <source>
        <dbReference type="ARBA" id="ARBA00022840"/>
    </source>
</evidence>
<keyword evidence="9" id="KW-0175">Coiled coil</keyword>
<sequence>MTSIKPWCISRQLWWGLRIPAWYATLGERDVAAEEDVRRWIVARDVHEARERAVIQLELSAEDASRLVLHQDEDVLDTWFSAGLHPLYTLGWPDTSHVDFLNFFPVDVMETGHDILFFWVARMVMMSFALTDRLPFKEVYLHALVCDKDGRKMSKSLGNVIDPLDIISGISLEDMGAKLESGNLHKSEIRRARQAQRKQFPKGIPECGSDALRIGLLSYSVSGASVNLDVERIVGYRFFCNKLWNAVRYGLFHSLGEAYVPPSSVIQPQDLEHYPVPAQWILSRLDKAIADVHKGLESYDFALAVTAVYNFWLYDFCDVYLEITKPIMREDKCSTSKQRCQHVLWYSMEVGLRLLHPMMPFVTEALWHHLPGAAHLQGCESIMMAAYPKQMGYRHEALETQMEMVKAVVHGIRSVKSSLAMTNKERPDVHTVCTVPGTAAFLLLEASDIAFLSACGNVVVHDDRSLIPTGCVTHVVDQYVSVHVLVQGMIDPDKQIQKLNKQKMAVLKDRENLQKRMDAPEYRSKVPQNIQVQNAQRVEAMHEELGALEEAIVEMQQLKEPSS</sequence>
<dbReference type="InterPro" id="IPR037118">
    <property type="entry name" value="Val-tRNA_synth_C_sf"/>
</dbReference>
<evidence type="ECO:0000256" key="8">
    <source>
        <dbReference type="ARBA" id="ARBA00029936"/>
    </source>
</evidence>
<dbReference type="InterPro" id="IPR033705">
    <property type="entry name" value="Anticodon_Ia_Val"/>
</dbReference>
<dbReference type="PANTHER" id="PTHR11946:SF109">
    <property type="entry name" value="VALINE--TRNA LIGASE"/>
    <property type="match status" value="1"/>
</dbReference>
<evidence type="ECO:0000256" key="2">
    <source>
        <dbReference type="ARBA" id="ARBA00013169"/>
    </source>
</evidence>
<dbReference type="SUPFAM" id="SSF52374">
    <property type="entry name" value="Nucleotidylyl transferase"/>
    <property type="match status" value="1"/>
</dbReference>
<organism evidence="12">
    <name type="scientific">Eutreptiella gymnastica</name>
    <dbReference type="NCBI Taxonomy" id="73025"/>
    <lineage>
        <taxon>Eukaryota</taxon>
        <taxon>Discoba</taxon>
        <taxon>Euglenozoa</taxon>
        <taxon>Euglenida</taxon>
        <taxon>Spirocuta</taxon>
        <taxon>Euglenophyceae</taxon>
        <taxon>Eutreptiales</taxon>
        <taxon>Eutreptiaceae</taxon>
        <taxon>Eutreptiella</taxon>
    </lineage>
</organism>
<dbReference type="GO" id="GO:0006438">
    <property type="term" value="P:valyl-tRNA aminoacylation"/>
    <property type="evidence" value="ECO:0007669"/>
    <property type="project" value="InterPro"/>
</dbReference>
<evidence type="ECO:0000313" key="12">
    <source>
        <dbReference type="EMBL" id="CAE0830103.1"/>
    </source>
</evidence>
<dbReference type="InterPro" id="IPR002303">
    <property type="entry name" value="Valyl-tRNA_ligase"/>
</dbReference>
<dbReference type="GO" id="GO:0005829">
    <property type="term" value="C:cytosol"/>
    <property type="evidence" value="ECO:0007669"/>
    <property type="project" value="TreeGrafter"/>
</dbReference>
<keyword evidence="5" id="KW-0067">ATP-binding</keyword>
<dbReference type="CDD" id="cd07962">
    <property type="entry name" value="Anticodon_Ia_Val"/>
    <property type="match status" value="1"/>
</dbReference>
<dbReference type="AlphaFoldDB" id="A0A7S4GAC0"/>
<feature type="domain" description="Methionyl/Valyl/Leucyl/Isoleucyl-tRNA synthetase anticodon-binding" evidence="11">
    <location>
        <begin position="279"/>
        <end position="426"/>
    </location>
</feature>
<evidence type="ECO:0000256" key="6">
    <source>
        <dbReference type="ARBA" id="ARBA00022917"/>
    </source>
</evidence>
<dbReference type="GO" id="GO:0004832">
    <property type="term" value="F:valine-tRNA ligase activity"/>
    <property type="evidence" value="ECO:0007669"/>
    <property type="project" value="UniProtKB-EC"/>
</dbReference>
<accession>A0A7S4GAC0</accession>
<comment type="similarity">
    <text evidence="1">Belongs to the class-I aminoacyl-tRNA synthetase family.</text>
</comment>
<evidence type="ECO:0000259" key="11">
    <source>
        <dbReference type="Pfam" id="PF08264"/>
    </source>
</evidence>
<evidence type="ECO:0000259" key="10">
    <source>
        <dbReference type="Pfam" id="PF00133"/>
    </source>
</evidence>
<dbReference type="EC" id="6.1.1.9" evidence="2"/>
<dbReference type="Gene3D" id="1.10.287.380">
    <property type="entry name" value="Valyl-tRNA synthetase, C-terminal domain"/>
    <property type="match status" value="1"/>
</dbReference>
<evidence type="ECO:0000256" key="3">
    <source>
        <dbReference type="ARBA" id="ARBA00022598"/>
    </source>
</evidence>
<dbReference type="PRINTS" id="PR00986">
    <property type="entry name" value="TRNASYNTHVAL"/>
</dbReference>
<name>A0A7S4GAC0_9EUGL</name>
<dbReference type="InterPro" id="IPR013155">
    <property type="entry name" value="M/V/L/I-tRNA-synth_anticd-bd"/>
</dbReference>
<feature type="coiled-coil region" evidence="9">
    <location>
        <begin position="496"/>
        <end position="558"/>
    </location>
</feature>
<feature type="domain" description="Aminoacyl-tRNA synthetase class Ia" evidence="10">
    <location>
        <begin position="2"/>
        <end position="228"/>
    </location>
</feature>
<evidence type="ECO:0000256" key="7">
    <source>
        <dbReference type="ARBA" id="ARBA00023146"/>
    </source>
</evidence>